<dbReference type="PANTHER" id="PTHR34580:SF1">
    <property type="entry name" value="PROTEIN PAFC"/>
    <property type="match status" value="1"/>
</dbReference>
<accession>A0A9D1CRA6</accession>
<dbReference type="EMBL" id="DVFJ01000009">
    <property type="protein sequence ID" value="HIQ71299.1"/>
    <property type="molecule type" value="Genomic_DNA"/>
</dbReference>
<dbReference type="Pfam" id="PF13280">
    <property type="entry name" value="WYL"/>
    <property type="match status" value="1"/>
</dbReference>
<dbReference type="InterPro" id="IPR051534">
    <property type="entry name" value="CBASS_pafABC_assoc_protein"/>
</dbReference>
<dbReference type="InterPro" id="IPR057727">
    <property type="entry name" value="WCX_dom"/>
</dbReference>
<dbReference type="SUPFAM" id="SSF46785">
    <property type="entry name" value="Winged helix' DNA-binding domain"/>
    <property type="match status" value="1"/>
</dbReference>
<gene>
    <name evidence="4" type="ORF">IAB73_03695</name>
</gene>
<comment type="caution">
    <text evidence="4">The sequence shown here is derived from an EMBL/GenBank/DDBJ whole genome shotgun (WGS) entry which is preliminary data.</text>
</comment>
<dbReference type="Gene3D" id="1.10.10.10">
    <property type="entry name" value="Winged helix-like DNA-binding domain superfamily/Winged helix DNA-binding domain"/>
    <property type="match status" value="1"/>
</dbReference>
<organism evidence="4 5">
    <name type="scientific">Candidatus Onthenecus intestinigallinarum</name>
    <dbReference type="NCBI Taxonomy" id="2840875"/>
    <lineage>
        <taxon>Bacteria</taxon>
        <taxon>Bacillati</taxon>
        <taxon>Bacillota</taxon>
        <taxon>Clostridia</taxon>
        <taxon>Eubacteriales</taxon>
        <taxon>Candidatus Onthenecus</taxon>
    </lineage>
</organism>
<name>A0A9D1CRA6_9FIRM</name>
<feature type="domain" description="HTH deoR-type" evidence="3">
    <location>
        <begin position="1"/>
        <end position="59"/>
    </location>
</feature>
<reference evidence="4" key="2">
    <citation type="journal article" date="2021" name="PeerJ">
        <title>Extensive microbial diversity within the chicken gut microbiome revealed by metagenomics and culture.</title>
        <authorList>
            <person name="Gilroy R."/>
            <person name="Ravi A."/>
            <person name="Getino M."/>
            <person name="Pursley I."/>
            <person name="Horton D.L."/>
            <person name="Alikhan N.F."/>
            <person name="Baker D."/>
            <person name="Gharbi K."/>
            <person name="Hall N."/>
            <person name="Watson M."/>
            <person name="Adriaenssens E.M."/>
            <person name="Foster-Nyarko E."/>
            <person name="Jarju S."/>
            <person name="Secka A."/>
            <person name="Antonio M."/>
            <person name="Oren A."/>
            <person name="Chaudhuri R.R."/>
            <person name="La Ragione R."/>
            <person name="Hildebrand F."/>
            <person name="Pallen M.J."/>
        </authorList>
    </citation>
    <scope>NUCLEOTIDE SEQUENCE</scope>
    <source>
        <strain evidence="4">ChiSxjej2B14-6234</strain>
    </source>
</reference>
<reference evidence="4" key="1">
    <citation type="submission" date="2020-10" db="EMBL/GenBank/DDBJ databases">
        <authorList>
            <person name="Gilroy R."/>
        </authorList>
    </citation>
    <scope>NUCLEOTIDE SEQUENCE</scope>
    <source>
        <strain evidence="4">ChiSxjej2B14-6234</strain>
    </source>
</reference>
<dbReference type="Proteomes" id="UP000886887">
    <property type="component" value="Unassembled WGS sequence"/>
</dbReference>
<dbReference type="InterPro" id="IPR013196">
    <property type="entry name" value="HTH_11"/>
</dbReference>
<dbReference type="PROSITE" id="PS51000">
    <property type="entry name" value="HTH_DEOR_2"/>
    <property type="match status" value="1"/>
</dbReference>
<dbReference type="InterPro" id="IPR028349">
    <property type="entry name" value="PafC-like"/>
</dbReference>
<dbReference type="InterPro" id="IPR036388">
    <property type="entry name" value="WH-like_DNA-bd_sf"/>
</dbReference>
<keyword evidence="1" id="KW-0805">Transcription regulation</keyword>
<dbReference type="GO" id="GO:0003700">
    <property type="term" value="F:DNA-binding transcription factor activity"/>
    <property type="evidence" value="ECO:0007669"/>
    <property type="project" value="InterPro"/>
</dbReference>
<evidence type="ECO:0000256" key="2">
    <source>
        <dbReference type="ARBA" id="ARBA00023163"/>
    </source>
</evidence>
<dbReference type="AlphaFoldDB" id="A0A9D1CRA6"/>
<evidence type="ECO:0000313" key="5">
    <source>
        <dbReference type="Proteomes" id="UP000886887"/>
    </source>
</evidence>
<keyword evidence="2" id="KW-0804">Transcription</keyword>
<dbReference type="PANTHER" id="PTHR34580">
    <property type="match status" value="1"/>
</dbReference>
<dbReference type="InterPro" id="IPR026881">
    <property type="entry name" value="WYL_dom"/>
</dbReference>
<evidence type="ECO:0000256" key="1">
    <source>
        <dbReference type="ARBA" id="ARBA00023015"/>
    </source>
</evidence>
<dbReference type="InterPro" id="IPR036390">
    <property type="entry name" value="WH_DNA-bd_sf"/>
</dbReference>
<proteinExistence type="predicted"/>
<protein>
    <submittedName>
        <fullName evidence="4">YafY family transcriptional regulator</fullName>
    </submittedName>
</protein>
<evidence type="ECO:0000313" key="4">
    <source>
        <dbReference type="EMBL" id="HIQ71299.1"/>
    </source>
</evidence>
<dbReference type="InterPro" id="IPR001034">
    <property type="entry name" value="DeoR_HTH"/>
</dbReference>
<sequence>MTARLFEVLYALLERRQVRAGELAERLGVSVRTVYRDVEALSAAGIPVYACRGRGGGIALMEGFTLSRAALSEGEKDALLMAVKGLAASEQDARSALRKLSGLFTREAQDWLEVDLSSWGAAGVKDERFALLRSALRERRVVTFSYRGADGSRRMRRVWPARLCFKASAWYLQAWCCKREAYRTFRLSRMSDVRATQERFPDALPDAPDIDVAWWGDAPPEEVVVRIAPEAAFRAMDDFAPAQLSEGPDGSVTARLFLPAGSALLSFLLSYGDALEVLAPETARMRLREMALRVAQRYESGQT</sequence>
<dbReference type="PROSITE" id="PS52050">
    <property type="entry name" value="WYL"/>
    <property type="match status" value="1"/>
</dbReference>
<evidence type="ECO:0000259" key="3">
    <source>
        <dbReference type="PROSITE" id="PS51000"/>
    </source>
</evidence>
<dbReference type="Pfam" id="PF25583">
    <property type="entry name" value="WCX"/>
    <property type="match status" value="1"/>
</dbReference>
<dbReference type="Pfam" id="PF08279">
    <property type="entry name" value="HTH_11"/>
    <property type="match status" value="1"/>
</dbReference>
<dbReference type="PIRSF" id="PIRSF016838">
    <property type="entry name" value="PafC"/>
    <property type="match status" value="1"/>
</dbReference>